<dbReference type="AlphaFoldDB" id="A0A540X4D2"/>
<reference evidence="1 2" key="1">
    <citation type="submission" date="2019-06" db="EMBL/GenBank/DDBJ databases">
        <authorList>
            <person name="Livingstone P."/>
            <person name="Whitworth D."/>
        </authorList>
    </citation>
    <scope>NUCLEOTIDE SEQUENCE [LARGE SCALE GENOMIC DNA]</scope>
    <source>
        <strain evidence="1 2">AM401</strain>
    </source>
</reference>
<protein>
    <recommendedName>
        <fullName evidence="3">Holliday junction resolvase RuvC</fullName>
    </recommendedName>
</protein>
<organism evidence="1 2">
    <name type="scientific">Myxococcus llanfairpwllgwyngyllgogerychwyrndrobwllllantysiliogogogochensis</name>
    <dbReference type="NCBI Taxonomy" id="2590453"/>
    <lineage>
        <taxon>Bacteria</taxon>
        <taxon>Pseudomonadati</taxon>
        <taxon>Myxococcota</taxon>
        <taxon>Myxococcia</taxon>
        <taxon>Myxococcales</taxon>
        <taxon>Cystobacterineae</taxon>
        <taxon>Myxococcaceae</taxon>
        <taxon>Myxococcus</taxon>
    </lineage>
</organism>
<dbReference type="OrthoDB" id="5381565at2"/>
<gene>
    <name evidence="1" type="ORF">FJV41_09925</name>
</gene>
<sequence>MSTTHPSENSPEHRAAKFVSIDPGLRHCGVAVFGIPFHDHAPLLAAGLPKNPEPQVGELSLASWASMAFAVREWLWPRLGNEPHQLVIEMPRVYSAAHQKGDQNDLIQLAGVVGMLGGYLPNVASRRSVYPRDWKGTVDADAFIERIKQRLSPVEHLRVELPSATSLHHNVWDAIGIGLHALGRLAPRRVFPR</sequence>
<comment type="caution">
    <text evidence="1">The sequence shown here is derived from an EMBL/GenBank/DDBJ whole genome shotgun (WGS) entry which is preliminary data.</text>
</comment>
<evidence type="ECO:0008006" key="3">
    <source>
        <dbReference type="Google" id="ProtNLM"/>
    </source>
</evidence>
<name>A0A540X4D2_9BACT</name>
<dbReference type="Proteomes" id="UP000315369">
    <property type="component" value="Unassembled WGS sequence"/>
</dbReference>
<evidence type="ECO:0000313" key="2">
    <source>
        <dbReference type="Proteomes" id="UP000315369"/>
    </source>
</evidence>
<proteinExistence type="predicted"/>
<dbReference type="EMBL" id="VIFM01000029">
    <property type="protein sequence ID" value="TQF16101.1"/>
    <property type="molecule type" value="Genomic_DNA"/>
</dbReference>
<keyword evidence="2" id="KW-1185">Reference proteome</keyword>
<evidence type="ECO:0000313" key="1">
    <source>
        <dbReference type="EMBL" id="TQF16101.1"/>
    </source>
</evidence>
<accession>A0A540X4D2</accession>